<comment type="caution">
    <text evidence="4">The sequence shown here is derived from an EMBL/GenBank/DDBJ whole genome shotgun (WGS) entry which is preliminary data.</text>
</comment>
<gene>
    <name evidence="4" type="ORF">LTR97_004663</name>
</gene>
<evidence type="ECO:0000259" key="3">
    <source>
        <dbReference type="Pfam" id="PF12222"/>
    </source>
</evidence>
<feature type="transmembrane region" description="Helical" evidence="2">
    <location>
        <begin position="47"/>
        <end position="67"/>
    </location>
</feature>
<sequence>MDTSLAKNHDGLRLAAFPSGECLDGMSGAYTRRTIPSGCRRIPRRSFCARSLAIAATVVLLFGHPGLASPFLPQVVEQLAKRAISPLLEVFQVYPPVLTITPGGVLEITDGSSNGTVDVIDPQRPSCQQLLVNHSFAASYGHPFVGEYTPPPCVFNRVSWNLTVTSAGKQFDRLGIVYLGDNEVLRTSTAEPTISGIQWTYLKDMTHLLSLFKQDQRLIFDLGNLIDDVYTAAFNVTLTASYFEGEDSITPADLILPISSQSSSQNQPSVFTVPPETASSALTLPRNTRRAVLSVAATGQSQEEFWWSNVLQSQTDTFPQYGPLYGYSPFREVQVFIDGSLAGVVWPFPVIFTGGVVPGLWRPIVGIDAFDLREDEINITPWLPLLCDGNPHNFTIKVSGLNDTDGTATLSETTDNYWLVTGKVFVWLDQAGHITTGSGPHTITPTPAFQISSIIGTTTNGTNDTLQYSVTAQRSLSFESTIYLSHGSEHASWRQNLSFSNNGSFSDGGNAQINTQQTTGYDISSSGYARHISYPLYADSIYVALQDNISYTATVNRGKDIQTVGKAVFPTGLESFAATKQLHGHGFQGTSLTAVQNGNATYLQNTTTSASFSFGTTQQDMVFSGIETGIGASDMGFPAISGTRELFKRHVLAVNSTVVDDNEVLVNKPIGHVHGRPGYDESPPIAGVPGRGGNWHGLRSSGGL</sequence>
<evidence type="ECO:0000313" key="4">
    <source>
        <dbReference type="EMBL" id="KAK5701845.1"/>
    </source>
</evidence>
<dbReference type="InterPro" id="IPR021102">
    <property type="entry name" value="PNGase_A"/>
</dbReference>
<dbReference type="EMBL" id="JAVRQU010000006">
    <property type="protein sequence ID" value="KAK5701845.1"/>
    <property type="molecule type" value="Genomic_DNA"/>
</dbReference>
<dbReference type="InterPro" id="IPR056948">
    <property type="entry name" value="PNGaseA_N"/>
</dbReference>
<keyword evidence="2" id="KW-1133">Transmembrane helix</keyword>
<organism evidence="4 5">
    <name type="scientific">Elasticomyces elasticus</name>
    <dbReference type="NCBI Taxonomy" id="574655"/>
    <lineage>
        <taxon>Eukaryota</taxon>
        <taxon>Fungi</taxon>
        <taxon>Dikarya</taxon>
        <taxon>Ascomycota</taxon>
        <taxon>Pezizomycotina</taxon>
        <taxon>Dothideomycetes</taxon>
        <taxon>Dothideomycetidae</taxon>
        <taxon>Mycosphaerellales</taxon>
        <taxon>Teratosphaeriaceae</taxon>
        <taxon>Elasticomyces</taxon>
    </lineage>
</organism>
<accession>A0AAN7WLW7</accession>
<evidence type="ECO:0000256" key="1">
    <source>
        <dbReference type="SAM" id="MobiDB-lite"/>
    </source>
</evidence>
<keyword evidence="2" id="KW-0472">Membrane</keyword>
<dbReference type="PANTHER" id="PTHR31104">
    <property type="entry name" value="PEPTIDE-N4-(N-ACETYL-BETA-GLUCOSAMINYL)ASPARAGINE AMIDASE A PROTEIN"/>
    <property type="match status" value="1"/>
</dbReference>
<dbReference type="Pfam" id="PF12222">
    <property type="entry name" value="PNGaseA"/>
    <property type="match status" value="1"/>
</dbReference>
<feature type="region of interest" description="Disordered" evidence="1">
    <location>
        <begin position="675"/>
        <end position="704"/>
    </location>
</feature>
<dbReference type="Pfam" id="PF25156">
    <property type="entry name" value="PNGase_A_C"/>
    <property type="match status" value="1"/>
</dbReference>
<proteinExistence type="predicted"/>
<protein>
    <recommendedName>
        <fullName evidence="3">Peptide N-acetyl-beta-D-glucosaminyl asparaginase amidase A N-terminal domain-containing protein</fullName>
    </recommendedName>
</protein>
<name>A0AAN7WLW7_9PEZI</name>
<evidence type="ECO:0000256" key="2">
    <source>
        <dbReference type="SAM" id="Phobius"/>
    </source>
</evidence>
<evidence type="ECO:0000313" key="5">
    <source>
        <dbReference type="Proteomes" id="UP001310594"/>
    </source>
</evidence>
<feature type="domain" description="Peptide N-acetyl-beta-D-glucosaminyl asparaginase amidase A N-terminal" evidence="3">
    <location>
        <begin position="124"/>
        <end position="437"/>
    </location>
</feature>
<dbReference type="Proteomes" id="UP001310594">
    <property type="component" value="Unassembled WGS sequence"/>
</dbReference>
<reference evidence="4" key="1">
    <citation type="submission" date="2023-08" db="EMBL/GenBank/DDBJ databases">
        <title>Black Yeasts Isolated from many extreme environments.</title>
        <authorList>
            <person name="Coleine C."/>
            <person name="Stajich J.E."/>
            <person name="Selbmann L."/>
        </authorList>
    </citation>
    <scope>NUCLEOTIDE SEQUENCE</scope>
    <source>
        <strain evidence="4">CCFEE 5810</strain>
    </source>
</reference>
<dbReference type="AlphaFoldDB" id="A0AAN7WLW7"/>
<feature type="compositionally biased region" description="Gly residues" evidence="1">
    <location>
        <begin position="689"/>
        <end position="704"/>
    </location>
</feature>
<keyword evidence="2" id="KW-0812">Transmembrane</keyword>